<keyword evidence="2" id="KW-1185">Reference proteome</keyword>
<protein>
    <submittedName>
        <fullName evidence="1">Uncharacterized protein</fullName>
    </submittedName>
</protein>
<dbReference type="AlphaFoldDB" id="A0A9X8UJ24"/>
<sequence length="310" mass="35925">MTVTACFTGTGGEDTTLYSCIGFEVVRPFASPVYSCKASFAMSGPLPEQKTVRLLLDGETLFDGLMDKQCYSEERDGSLLKIEARTRGACLLDCEAKPQTYYNPSIGRIFERHIEPYGFTRLSDSFETRPSEFVVRKGMSEWDVLKNYCRASWRPDPYIDRDGVVRTEYVPERGLPVEGGRIKGVHLAFGQEIDRTQYVSETGILDELGRLVYSREYTPELGITRRRYLYSAGVEDESKWWQSQYNAYKRAAATRLVRREVLAHYRAIYPGDFYEPYDSEIGWAVWEVRYILNEDGFREEVELRDHRFIR</sequence>
<evidence type="ECO:0000313" key="1">
    <source>
        <dbReference type="EMBL" id="TCL42634.1"/>
    </source>
</evidence>
<comment type="caution">
    <text evidence="1">The sequence shown here is derived from an EMBL/GenBank/DDBJ whole genome shotgun (WGS) entry which is preliminary data.</text>
</comment>
<reference evidence="1 2" key="1">
    <citation type="submission" date="2019-03" db="EMBL/GenBank/DDBJ databases">
        <title>Genomic Encyclopedia of Type Strains, Phase IV (KMG-IV): sequencing the most valuable type-strain genomes for metagenomic binning, comparative biology and taxonomic classification.</title>
        <authorList>
            <person name="Goeker M."/>
        </authorList>
    </citation>
    <scope>NUCLEOTIDE SEQUENCE [LARGE SCALE GENOMIC DNA]</scope>
    <source>
        <strain evidence="1 2">DSM 100433</strain>
    </source>
</reference>
<dbReference type="Proteomes" id="UP000294682">
    <property type="component" value="Unassembled WGS sequence"/>
</dbReference>
<gene>
    <name evidence="1" type="ORF">EDD78_109105</name>
</gene>
<proteinExistence type="predicted"/>
<dbReference type="RefSeq" id="WP_132084917.1">
    <property type="nucleotide sequence ID" value="NZ_SLUK01000009.1"/>
</dbReference>
<accession>A0A9X8UJ24</accession>
<dbReference type="EMBL" id="SLUK01000009">
    <property type="protein sequence ID" value="TCL42634.1"/>
    <property type="molecule type" value="Genomic_DNA"/>
</dbReference>
<dbReference type="SUPFAM" id="SSF69279">
    <property type="entry name" value="Phage tail proteins"/>
    <property type="match status" value="1"/>
</dbReference>
<organism evidence="1 2">
    <name type="scientific">Harryflintia acetispora</name>
    <dbReference type="NCBI Taxonomy" id="1849041"/>
    <lineage>
        <taxon>Bacteria</taxon>
        <taxon>Bacillati</taxon>
        <taxon>Bacillota</taxon>
        <taxon>Clostridia</taxon>
        <taxon>Eubacteriales</taxon>
        <taxon>Oscillospiraceae</taxon>
        <taxon>Harryflintia</taxon>
    </lineage>
</organism>
<evidence type="ECO:0000313" key="2">
    <source>
        <dbReference type="Proteomes" id="UP000294682"/>
    </source>
</evidence>
<name>A0A9X8UJ24_9FIRM</name>